<dbReference type="CDD" id="cd00093">
    <property type="entry name" value="HTH_XRE"/>
    <property type="match status" value="1"/>
</dbReference>
<dbReference type="STRING" id="363870.NG54_07785"/>
<dbReference type="Pfam" id="PF01381">
    <property type="entry name" value="HTH_3"/>
    <property type="match status" value="1"/>
</dbReference>
<protein>
    <recommendedName>
        <fullName evidence="1">HTH cro/C1-type domain-containing protein</fullName>
    </recommendedName>
</protein>
<proteinExistence type="predicted"/>
<dbReference type="SMART" id="SM00530">
    <property type="entry name" value="HTH_XRE"/>
    <property type="match status" value="1"/>
</dbReference>
<dbReference type="InterPro" id="IPR010982">
    <property type="entry name" value="Lambda_DNA-bd_dom_sf"/>
</dbReference>
<dbReference type="PROSITE" id="PS50943">
    <property type="entry name" value="HTH_CROC1"/>
    <property type="match status" value="1"/>
</dbReference>
<dbReference type="GO" id="GO:0003677">
    <property type="term" value="F:DNA binding"/>
    <property type="evidence" value="ECO:0007669"/>
    <property type="project" value="InterPro"/>
</dbReference>
<dbReference type="AlphaFoldDB" id="A0A0A6Y000"/>
<evidence type="ECO:0000313" key="2">
    <source>
        <dbReference type="EMBL" id="KHD85662.1"/>
    </source>
</evidence>
<dbReference type="OrthoDB" id="1859224at2"/>
<gene>
    <name evidence="2" type="ORF">NG54_07785</name>
</gene>
<evidence type="ECO:0000313" key="3">
    <source>
        <dbReference type="Proteomes" id="UP000030588"/>
    </source>
</evidence>
<dbReference type="RefSeq" id="WP_035354146.1">
    <property type="nucleotide sequence ID" value="NZ_JRUN01000018.1"/>
</dbReference>
<dbReference type="InterPro" id="IPR001387">
    <property type="entry name" value="Cro/C1-type_HTH"/>
</dbReference>
<organism evidence="2 3">
    <name type="scientific">Heyndrickxia ginsengihumi</name>
    <dbReference type="NCBI Taxonomy" id="363870"/>
    <lineage>
        <taxon>Bacteria</taxon>
        <taxon>Bacillati</taxon>
        <taxon>Bacillota</taxon>
        <taxon>Bacilli</taxon>
        <taxon>Bacillales</taxon>
        <taxon>Bacillaceae</taxon>
        <taxon>Heyndrickxia</taxon>
    </lineage>
</organism>
<name>A0A0A6Y000_9BACI</name>
<dbReference type="Proteomes" id="UP000030588">
    <property type="component" value="Unassembled WGS sequence"/>
</dbReference>
<comment type="caution">
    <text evidence="2">The sequence shown here is derived from an EMBL/GenBank/DDBJ whole genome shotgun (WGS) entry which is preliminary data.</text>
</comment>
<dbReference type="Gene3D" id="1.10.260.40">
    <property type="entry name" value="lambda repressor-like DNA-binding domains"/>
    <property type="match status" value="1"/>
</dbReference>
<feature type="domain" description="HTH cro/C1-type" evidence="1">
    <location>
        <begin position="7"/>
        <end position="56"/>
    </location>
</feature>
<sequence length="64" mass="7463">MARGITKKNNLTQHDIAKSINVSRQYYGMIENGDRTPSVTIAQKLGTLLKFDWTIFFEYKSYKM</sequence>
<evidence type="ECO:0000259" key="1">
    <source>
        <dbReference type="PROSITE" id="PS50943"/>
    </source>
</evidence>
<reference evidence="2 3" key="1">
    <citation type="submission" date="2014-10" db="EMBL/GenBank/DDBJ databases">
        <title>Draft genome of phytase producing Bacillus ginsengihumi strain M2.11.</title>
        <authorList>
            <person name="Toymentseva A."/>
            <person name="Boulygina E.A."/>
            <person name="Kazakov S.V."/>
            <person name="Kayumov I."/>
            <person name="Suleimanova A.D."/>
            <person name="Mardanova A.M."/>
            <person name="Maria S.N."/>
            <person name="Sergey M.Y."/>
            <person name="Sharipova M.R."/>
        </authorList>
    </citation>
    <scope>NUCLEOTIDE SEQUENCE [LARGE SCALE GENOMIC DNA]</scope>
    <source>
        <strain evidence="2 3">M2.11</strain>
    </source>
</reference>
<dbReference type="SUPFAM" id="SSF47413">
    <property type="entry name" value="lambda repressor-like DNA-binding domains"/>
    <property type="match status" value="1"/>
</dbReference>
<dbReference type="EMBL" id="JRUN01000018">
    <property type="protein sequence ID" value="KHD85662.1"/>
    <property type="molecule type" value="Genomic_DNA"/>
</dbReference>
<accession>A0A0A6Y000</accession>